<name>A0A392RFX5_9FABA</name>
<organism evidence="1 2">
    <name type="scientific">Trifolium medium</name>
    <dbReference type="NCBI Taxonomy" id="97028"/>
    <lineage>
        <taxon>Eukaryota</taxon>
        <taxon>Viridiplantae</taxon>
        <taxon>Streptophyta</taxon>
        <taxon>Embryophyta</taxon>
        <taxon>Tracheophyta</taxon>
        <taxon>Spermatophyta</taxon>
        <taxon>Magnoliopsida</taxon>
        <taxon>eudicotyledons</taxon>
        <taxon>Gunneridae</taxon>
        <taxon>Pentapetalae</taxon>
        <taxon>rosids</taxon>
        <taxon>fabids</taxon>
        <taxon>Fabales</taxon>
        <taxon>Fabaceae</taxon>
        <taxon>Papilionoideae</taxon>
        <taxon>50 kb inversion clade</taxon>
        <taxon>NPAAA clade</taxon>
        <taxon>Hologalegina</taxon>
        <taxon>IRL clade</taxon>
        <taxon>Trifolieae</taxon>
        <taxon>Trifolium</taxon>
    </lineage>
</organism>
<proteinExistence type="predicted"/>
<dbReference type="EMBL" id="LXQA010224093">
    <property type="protein sequence ID" value="MCI35513.1"/>
    <property type="molecule type" value="Genomic_DNA"/>
</dbReference>
<protein>
    <submittedName>
        <fullName evidence="1">Uncharacterized protein</fullName>
    </submittedName>
</protein>
<evidence type="ECO:0000313" key="1">
    <source>
        <dbReference type="EMBL" id="MCI35513.1"/>
    </source>
</evidence>
<keyword evidence="2" id="KW-1185">Reference proteome</keyword>
<sequence length="72" mass="7883">MTCINVYKVETIITLQPILNSKMISESPPRPAEPPAIRFLIGSSTIYILAPSPTELDASRCVKKSHIGCEVI</sequence>
<dbReference type="AlphaFoldDB" id="A0A392RFX5"/>
<reference evidence="1 2" key="1">
    <citation type="journal article" date="2018" name="Front. Plant Sci.">
        <title>Red Clover (Trifolium pratense) and Zigzag Clover (T. medium) - A Picture of Genomic Similarities and Differences.</title>
        <authorList>
            <person name="Dluhosova J."/>
            <person name="Istvanek J."/>
            <person name="Nedelnik J."/>
            <person name="Repkova J."/>
        </authorList>
    </citation>
    <scope>NUCLEOTIDE SEQUENCE [LARGE SCALE GENOMIC DNA]</scope>
    <source>
        <strain evidence="2">cv. 10/8</strain>
        <tissue evidence="1">Leaf</tissue>
    </source>
</reference>
<accession>A0A392RFX5</accession>
<evidence type="ECO:0000313" key="2">
    <source>
        <dbReference type="Proteomes" id="UP000265520"/>
    </source>
</evidence>
<dbReference type="Proteomes" id="UP000265520">
    <property type="component" value="Unassembled WGS sequence"/>
</dbReference>
<comment type="caution">
    <text evidence="1">The sequence shown here is derived from an EMBL/GenBank/DDBJ whole genome shotgun (WGS) entry which is preliminary data.</text>
</comment>